<organism evidence="3 4">
    <name type="scientific">Paspalum notatum var. saurae</name>
    <dbReference type="NCBI Taxonomy" id="547442"/>
    <lineage>
        <taxon>Eukaryota</taxon>
        <taxon>Viridiplantae</taxon>
        <taxon>Streptophyta</taxon>
        <taxon>Embryophyta</taxon>
        <taxon>Tracheophyta</taxon>
        <taxon>Spermatophyta</taxon>
        <taxon>Magnoliopsida</taxon>
        <taxon>Liliopsida</taxon>
        <taxon>Poales</taxon>
        <taxon>Poaceae</taxon>
        <taxon>PACMAD clade</taxon>
        <taxon>Panicoideae</taxon>
        <taxon>Andropogonodae</taxon>
        <taxon>Paspaleae</taxon>
        <taxon>Paspalinae</taxon>
        <taxon>Paspalum</taxon>
    </lineage>
</organism>
<evidence type="ECO:0008006" key="5">
    <source>
        <dbReference type="Google" id="ProtNLM"/>
    </source>
</evidence>
<dbReference type="Proteomes" id="UP001341281">
    <property type="component" value="Chromosome 01"/>
</dbReference>
<feature type="chain" id="PRO_5043055594" description="Secreted protein" evidence="2">
    <location>
        <begin position="20"/>
        <end position="81"/>
    </location>
</feature>
<accession>A0AAQ3PQH9</accession>
<name>A0AAQ3PQH9_PASNO</name>
<evidence type="ECO:0000256" key="1">
    <source>
        <dbReference type="SAM" id="MobiDB-lite"/>
    </source>
</evidence>
<feature type="compositionally biased region" description="Polar residues" evidence="1">
    <location>
        <begin position="58"/>
        <end position="81"/>
    </location>
</feature>
<dbReference type="EMBL" id="CP144745">
    <property type="protein sequence ID" value="WVZ54835.1"/>
    <property type="molecule type" value="Genomic_DNA"/>
</dbReference>
<protein>
    <recommendedName>
        <fullName evidence="5">Secreted protein</fullName>
    </recommendedName>
</protein>
<sequence length="81" mass="8241">MEELLIIVVVEAALNGAGACLPAAWSVQPTWAAPGGSSFASGGMGLSQEGRSRRWRSAGTSTQVSLQSSNEGFGWSAAQSA</sequence>
<gene>
    <name evidence="3" type="ORF">U9M48_005579</name>
</gene>
<evidence type="ECO:0000313" key="4">
    <source>
        <dbReference type="Proteomes" id="UP001341281"/>
    </source>
</evidence>
<keyword evidence="2" id="KW-0732">Signal</keyword>
<feature type="region of interest" description="Disordered" evidence="1">
    <location>
        <begin position="38"/>
        <end position="81"/>
    </location>
</feature>
<dbReference type="AlphaFoldDB" id="A0AAQ3PQH9"/>
<proteinExistence type="predicted"/>
<evidence type="ECO:0000313" key="3">
    <source>
        <dbReference type="EMBL" id="WVZ54835.1"/>
    </source>
</evidence>
<reference evidence="3 4" key="1">
    <citation type="submission" date="2024-02" db="EMBL/GenBank/DDBJ databases">
        <title>High-quality chromosome-scale genome assembly of Pensacola bahiagrass (Paspalum notatum Flugge var. saurae).</title>
        <authorList>
            <person name="Vega J.M."/>
            <person name="Podio M."/>
            <person name="Orjuela J."/>
            <person name="Siena L.A."/>
            <person name="Pessino S.C."/>
            <person name="Combes M.C."/>
            <person name="Mariac C."/>
            <person name="Albertini E."/>
            <person name="Pupilli F."/>
            <person name="Ortiz J.P.A."/>
            <person name="Leblanc O."/>
        </authorList>
    </citation>
    <scope>NUCLEOTIDE SEQUENCE [LARGE SCALE GENOMIC DNA]</scope>
    <source>
        <strain evidence="3">R1</strain>
        <tissue evidence="3">Leaf</tissue>
    </source>
</reference>
<evidence type="ECO:0000256" key="2">
    <source>
        <dbReference type="SAM" id="SignalP"/>
    </source>
</evidence>
<keyword evidence="4" id="KW-1185">Reference proteome</keyword>
<feature type="signal peptide" evidence="2">
    <location>
        <begin position="1"/>
        <end position="19"/>
    </location>
</feature>